<reference evidence="3 4" key="1">
    <citation type="submission" date="2016-10" db="EMBL/GenBank/DDBJ databases">
        <authorList>
            <person name="Varghese N."/>
            <person name="Submissions S."/>
        </authorList>
    </citation>
    <scope>NUCLEOTIDE SEQUENCE [LARGE SCALE GENOMIC DNA]</scope>
    <source>
        <strain evidence="3 4">DSM 16392</strain>
    </source>
</reference>
<evidence type="ECO:0000259" key="2">
    <source>
        <dbReference type="Pfam" id="PF07007"/>
    </source>
</evidence>
<comment type="caution">
    <text evidence="3">The sequence shown here is derived from an EMBL/GenBank/DDBJ whole genome shotgun (WGS) entry which is preliminary data.</text>
</comment>
<evidence type="ECO:0000313" key="4">
    <source>
        <dbReference type="Proteomes" id="UP000199598"/>
    </source>
</evidence>
<feature type="chain" id="PRO_5046685521" evidence="1">
    <location>
        <begin position="24"/>
        <end position="160"/>
    </location>
</feature>
<dbReference type="EMBL" id="FOSK01000005">
    <property type="protein sequence ID" value="SFK48179.1"/>
    <property type="molecule type" value="Genomic_DNA"/>
</dbReference>
<dbReference type="RefSeq" id="WP_093519657.1">
    <property type="nucleotide sequence ID" value="NZ_FOSK01000005.1"/>
</dbReference>
<sequence length="160" mass="17628">MSFIRTSLLSLSLAFVLNSPSQAAEEPTEEQVAIIAECVDEKGGGYPAMACFGEVMEQCIGSHYQNSHMIFCAVQEYMVWDQRLNTAYAEIMKHASTNVKASLKNAQRNWIKFRDDTCSANALIYEGGSHAPLAMSVCMGDQTAVRSLQLQQFLVEAGPH</sequence>
<evidence type="ECO:0000256" key="1">
    <source>
        <dbReference type="SAM" id="SignalP"/>
    </source>
</evidence>
<dbReference type="Pfam" id="PF07007">
    <property type="entry name" value="LprI"/>
    <property type="match status" value="1"/>
</dbReference>
<evidence type="ECO:0000313" key="3">
    <source>
        <dbReference type="EMBL" id="SFK48179.1"/>
    </source>
</evidence>
<dbReference type="Gene3D" id="1.20.1270.180">
    <property type="match status" value="1"/>
</dbReference>
<keyword evidence="4" id="KW-1185">Reference proteome</keyword>
<keyword evidence="1" id="KW-0732">Signal</keyword>
<name>A0A1I3ZXC3_9HYPH</name>
<dbReference type="PANTHER" id="PTHR39176">
    <property type="entry name" value="PERIPLASMIC PROTEIN-RELATED"/>
    <property type="match status" value="1"/>
</dbReference>
<feature type="signal peptide" evidence="1">
    <location>
        <begin position="1"/>
        <end position="23"/>
    </location>
</feature>
<proteinExistence type="predicted"/>
<dbReference type="PANTHER" id="PTHR39176:SF1">
    <property type="entry name" value="PERIPLASMIC PROTEIN"/>
    <property type="match status" value="1"/>
</dbReference>
<dbReference type="Proteomes" id="UP000199598">
    <property type="component" value="Unassembled WGS sequence"/>
</dbReference>
<organism evidence="3 4">
    <name type="scientific">Pseudovibrio ascidiaceicola</name>
    <dbReference type="NCBI Taxonomy" id="285279"/>
    <lineage>
        <taxon>Bacteria</taxon>
        <taxon>Pseudomonadati</taxon>
        <taxon>Pseudomonadota</taxon>
        <taxon>Alphaproteobacteria</taxon>
        <taxon>Hyphomicrobiales</taxon>
        <taxon>Stappiaceae</taxon>
        <taxon>Pseudovibrio</taxon>
    </lineage>
</organism>
<protein>
    <submittedName>
        <fullName evidence="3">Uncharacterized conserved protein YecT, DUF1311 family</fullName>
    </submittedName>
</protein>
<accession>A0A1I3ZXC3</accession>
<feature type="domain" description="Lysozyme inhibitor LprI-like N-terminal" evidence="2">
    <location>
        <begin position="66"/>
        <end position="150"/>
    </location>
</feature>
<dbReference type="InterPro" id="IPR009739">
    <property type="entry name" value="LprI-like_N"/>
</dbReference>
<gene>
    <name evidence="3" type="ORF">SAMN04488518_105316</name>
</gene>